<accession>A0A1M7Y6A8</accession>
<dbReference type="Proteomes" id="UP000184612">
    <property type="component" value="Unassembled WGS sequence"/>
</dbReference>
<dbReference type="RefSeq" id="WP_073588421.1">
    <property type="nucleotide sequence ID" value="NZ_FRFD01000005.1"/>
</dbReference>
<feature type="domain" description="Tape measure protein N-terminal" evidence="3">
    <location>
        <begin position="72"/>
        <end position="255"/>
    </location>
</feature>
<dbReference type="NCBIfam" id="TIGR02675">
    <property type="entry name" value="tape_meas_nterm"/>
    <property type="match status" value="1"/>
</dbReference>
<dbReference type="InterPro" id="IPR013491">
    <property type="entry name" value="Tape_meas_N"/>
</dbReference>
<name>A0A1M7Y6A8_9FIRM</name>
<keyword evidence="5" id="KW-1185">Reference proteome</keyword>
<keyword evidence="2" id="KW-0472">Membrane</keyword>
<dbReference type="STRING" id="1121345.SAMN02745217_01693"/>
<dbReference type="OrthoDB" id="1677957at2"/>
<evidence type="ECO:0000256" key="2">
    <source>
        <dbReference type="SAM" id="Phobius"/>
    </source>
</evidence>
<feature type="transmembrane region" description="Helical" evidence="2">
    <location>
        <begin position="335"/>
        <end position="358"/>
    </location>
</feature>
<keyword evidence="2" id="KW-1133">Transmembrane helix</keyword>
<feature type="region of interest" description="Disordered" evidence="1">
    <location>
        <begin position="531"/>
        <end position="553"/>
    </location>
</feature>
<sequence length="635" mass="67349">MADINTVIASMNMNLTAVNKTSINYSKVTNNMLIVNNQLGKSLDSAKSSASKAGDKVKALIGKFKELKNVTKAFDLADSLSVSNTKLDKVYDGSQPSKDKFHEKVAAAAGSSRSTYKDMSGYVAKLSTSGDTFKKNDDAVAFAELMQKAVVAGGTDDRGAAMNQMIDRLSKGSLGSEDLQAASGTTPLVMESLKSYTGKSSEDLYKMADQGEITADVIKNAMFSMSGDINGAFANTKMTFGETWDKLKEGALQAASGVLEKINEIIANPQVQQFIDKIIAGMSLLGDVATSVCDFIISNWNIIGFILGFIGGVALVSMITSLWGMLPPLLAQAAAWLAINWPILLIVGLLVAVTGILVNMGVSFEQVCTAIGGYIGELGANIYNFFIDTWNGTAELVNFLGNSFNIAIANIKILFLDLAITALSNITKIGKGFSSFISKLTGKKINIAAGITEMTDALSSEKTKAMGDMGNKVYMDYKAPMDVQKAALNGEKAGSNFAGKAKNAVNSVNDTLNKYMTKDPVTSPGYTPFQGGAAGSSTSPFQGSKNILGDQTKPLKVEGTGAGGSMNVEMPDEDKEYLKNIAERDYIANVATNSLAPNISVQFGDVHKTADANKVAGRIKKILREQIAMASEGVY</sequence>
<evidence type="ECO:0000256" key="1">
    <source>
        <dbReference type="SAM" id="MobiDB-lite"/>
    </source>
</evidence>
<protein>
    <submittedName>
        <fullName evidence="4">Tape measure domain-containing protein</fullName>
    </submittedName>
</protein>
<keyword evidence="2" id="KW-0812">Transmembrane</keyword>
<evidence type="ECO:0000313" key="4">
    <source>
        <dbReference type="EMBL" id="SHO48140.1"/>
    </source>
</evidence>
<dbReference type="Pfam" id="PF20155">
    <property type="entry name" value="TMP_3"/>
    <property type="match status" value="1"/>
</dbReference>
<evidence type="ECO:0000313" key="5">
    <source>
        <dbReference type="Proteomes" id="UP000184612"/>
    </source>
</evidence>
<dbReference type="EMBL" id="FRFD01000005">
    <property type="protein sequence ID" value="SHO48140.1"/>
    <property type="molecule type" value="Genomic_DNA"/>
</dbReference>
<organism evidence="4 5">
    <name type="scientific">Anaerocolumna xylanovorans DSM 12503</name>
    <dbReference type="NCBI Taxonomy" id="1121345"/>
    <lineage>
        <taxon>Bacteria</taxon>
        <taxon>Bacillati</taxon>
        <taxon>Bacillota</taxon>
        <taxon>Clostridia</taxon>
        <taxon>Lachnospirales</taxon>
        <taxon>Lachnospiraceae</taxon>
        <taxon>Anaerocolumna</taxon>
    </lineage>
</organism>
<feature type="compositionally biased region" description="Polar residues" evidence="1">
    <location>
        <begin position="535"/>
        <end position="545"/>
    </location>
</feature>
<proteinExistence type="predicted"/>
<dbReference type="AlphaFoldDB" id="A0A1M7Y6A8"/>
<evidence type="ECO:0000259" key="3">
    <source>
        <dbReference type="Pfam" id="PF20155"/>
    </source>
</evidence>
<reference evidence="4 5" key="1">
    <citation type="submission" date="2016-12" db="EMBL/GenBank/DDBJ databases">
        <authorList>
            <person name="Song W.-J."/>
            <person name="Kurnit D.M."/>
        </authorList>
    </citation>
    <scope>NUCLEOTIDE SEQUENCE [LARGE SCALE GENOMIC DNA]</scope>
    <source>
        <strain evidence="4 5">DSM 12503</strain>
    </source>
</reference>
<gene>
    <name evidence="4" type="ORF">SAMN02745217_01693</name>
</gene>
<feature type="transmembrane region" description="Helical" evidence="2">
    <location>
        <begin position="300"/>
        <end position="323"/>
    </location>
</feature>